<comment type="caution">
    <text evidence="2">The sequence shown here is derived from an EMBL/GenBank/DDBJ whole genome shotgun (WGS) entry which is preliminary data.</text>
</comment>
<protein>
    <submittedName>
        <fullName evidence="2">Uncharacterized protein</fullName>
    </submittedName>
</protein>
<evidence type="ECO:0000313" key="2">
    <source>
        <dbReference type="EMBL" id="GBP83030.1"/>
    </source>
</evidence>
<evidence type="ECO:0000256" key="1">
    <source>
        <dbReference type="SAM" id="MobiDB-lite"/>
    </source>
</evidence>
<feature type="region of interest" description="Disordered" evidence="1">
    <location>
        <begin position="64"/>
        <end position="103"/>
    </location>
</feature>
<reference evidence="2 3" key="1">
    <citation type="journal article" date="2019" name="Commun. Biol.">
        <title>The bagworm genome reveals a unique fibroin gene that provides high tensile strength.</title>
        <authorList>
            <person name="Kono N."/>
            <person name="Nakamura H."/>
            <person name="Ohtoshi R."/>
            <person name="Tomita M."/>
            <person name="Numata K."/>
            <person name="Arakawa K."/>
        </authorList>
    </citation>
    <scope>NUCLEOTIDE SEQUENCE [LARGE SCALE GENOMIC DNA]</scope>
</reference>
<gene>
    <name evidence="2" type="ORF">EVAR_51568_1</name>
</gene>
<keyword evidence="3" id="KW-1185">Reference proteome</keyword>
<dbReference type="EMBL" id="BGZK01001600">
    <property type="protein sequence ID" value="GBP83030.1"/>
    <property type="molecule type" value="Genomic_DNA"/>
</dbReference>
<dbReference type="AlphaFoldDB" id="A0A4C1Z5S8"/>
<name>A0A4C1Z5S8_EUMVA</name>
<organism evidence="2 3">
    <name type="scientific">Eumeta variegata</name>
    <name type="common">Bagworm moth</name>
    <name type="synonym">Eumeta japonica</name>
    <dbReference type="NCBI Taxonomy" id="151549"/>
    <lineage>
        <taxon>Eukaryota</taxon>
        <taxon>Metazoa</taxon>
        <taxon>Ecdysozoa</taxon>
        <taxon>Arthropoda</taxon>
        <taxon>Hexapoda</taxon>
        <taxon>Insecta</taxon>
        <taxon>Pterygota</taxon>
        <taxon>Neoptera</taxon>
        <taxon>Endopterygota</taxon>
        <taxon>Lepidoptera</taxon>
        <taxon>Glossata</taxon>
        <taxon>Ditrysia</taxon>
        <taxon>Tineoidea</taxon>
        <taxon>Psychidae</taxon>
        <taxon>Oiketicinae</taxon>
        <taxon>Eumeta</taxon>
    </lineage>
</organism>
<dbReference type="Proteomes" id="UP000299102">
    <property type="component" value="Unassembled WGS sequence"/>
</dbReference>
<evidence type="ECO:0000313" key="3">
    <source>
        <dbReference type="Proteomes" id="UP000299102"/>
    </source>
</evidence>
<proteinExistence type="predicted"/>
<sequence>MVSNYTSIEYRHKIAGSAVALSPVNENSSDPLFPPSPRYPLFIPSPSDITFLCKGPDTIALEIIERPRRPPRRAPPGPDTAVRRRRGGRSARGRAKAQRSSRLGSLVQIARVPPFYGLR</sequence>
<feature type="compositionally biased region" description="Basic residues" evidence="1">
    <location>
        <begin position="83"/>
        <end position="99"/>
    </location>
</feature>
<accession>A0A4C1Z5S8</accession>